<dbReference type="CDD" id="cd22191">
    <property type="entry name" value="DPBB_RlpA_EXP_N-like"/>
    <property type="match status" value="1"/>
</dbReference>
<organism evidence="2 3">
    <name type="scientific">Rhizoctonia solani</name>
    <dbReference type="NCBI Taxonomy" id="456999"/>
    <lineage>
        <taxon>Eukaryota</taxon>
        <taxon>Fungi</taxon>
        <taxon>Dikarya</taxon>
        <taxon>Basidiomycota</taxon>
        <taxon>Agaricomycotina</taxon>
        <taxon>Agaricomycetes</taxon>
        <taxon>Cantharellales</taxon>
        <taxon>Ceratobasidiaceae</taxon>
        <taxon>Rhizoctonia</taxon>
    </lineage>
</organism>
<keyword evidence="1" id="KW-0732">Signal</keyword>
<protein>
    <recommendedName>
        <fullName evidence="4">RlpA-like protein double-psi beta-barrel domain-containing protein</fullName>
    </recommendedName>
</protein>
<accession>A0A8H3HEM9</accession>
<comment type="caution">
    <text evidence="2">The sequence shown here is derived from an EMBL/GenBank/DDBJ whole genome shotgun (WGS) entry which is preliminary data.</text>
</comment>
<evidence type="ECO:0000313" key="2">
    <source>
        <dbReference type="EMBL" id="CAE6524206.1"/>
    </source>
</evidence>
<dbReference type="Gene3D" id="2.40.40.10">
    <property type="entry name" value="RlpA-like domain"/>
    <property type="match status" value="1"/>
</dbReference>
<gene>
    <name evidence="2" type="ORF">RDB_LOCUS169475</name>
</gene>
<feature type="chain" id="PRO_5034804265" description="RlpA-like protein double-psi beta-barrel domain-containing protein" evidence="1">
    <location>
        <begin position="25"/>
        <end position="152"/>
    </location>
</feature>
<reference evidence="2" key="1">
    <citation type="submission" date="2021-01" db="EMBL/GenBank/DDBJ databases">
        <authorList>
            <person name="Kaushik A."/>
        </authorList>
    </citation>
    <scope>NUCLEOTIDE SEQUENCE</scope>
    <source>
        <strain evidence="2">AG2-2IIIB</strain>
    </source>
</reference>
<name>A0A8H3HEM9_9AGAM</name>
<dbReference type="InterPro" id="IPR036908">
    <property type="entry name" value="RlpA-like_sf"/>
</dbReference>
<evidence type="ECO:0000256" key="1">
    <source>
        <dbReference type="SAM" id="SignalP"/>
    </source>
</evidence>
<feature type="signal peptide" evidence="1">
    <location>
        <begin position="1"/>
        <end position="24"/>
    </location>
</feature>
<dbReference type="SUPFAM" id="SSF50685">
    <property type="entry name" value="Barwin-like endoglucanases"/>
    <property type="match status" value="1"/>
</dbReference>
<proteinExistence type="predicted"/>
<dbReference type="AlphaFoldDB" id="A0A8H3HEM9"/>
<dbReference type="Proteomes" id="UP000663843">
    <property type="component" value="Unassembled WGS sequence"/>
</dbReference>
<sequence>MMFNKMVAVTAVVGASSLFSGVDPLPTNVTESAIKARAINPGESQSALTLAVGGTLSFLHGGMVNELLSSPTSRMTTIRAKPAETPITALYKWICGRTANITYSGKTIRVGIVDRCEGCALWGVGLSPSAFQVSNGYSAAFRFSHPSNDNTS</sequence>
<dbReference type="EMBL" id="CAJMWT010007260">
    <property type="protein sequence ID" value="CAE6524206.1"/>
    <property type="molecule type" value="Genomic_DNA"/>
</dbReference>
<evidence type="ECO:0000313" key="3">
    <source>
        <dbReference type="Proteomes" id="UP000663843"/>
    </source>
</evidence>
<evidence type="ECO:0008006" key="4">
    <source>
        <dbReference type="Google" id="ProtNLM"/>
    </source>
</evidence>